<evidence type="ECO:0000256" key="8">
    <source>
        <dbReference type="SAM" id="MobiDB-lite"/>
    </source>
</evidence>
<dbReference type="PROSITE" id="PS51257">
    <property type="entry name" value="PROKAR_LIPOPROTEIN"/>
    <property type="match status" value="1"/>
</dbReference>
<keyword evidence="4 7" id="KW-0133">Cell shape</keyword>
<dbReference type="GO" id="GO:0071972">
    <property type="term" value="F:peptidoglycan L,D-transpeptidase activity"/>
    <property type="evidence" value="ECO:0007669"/>
    <property type="project" value="TreeGrafter"/>
</dbReference>
<dbReference type="GO" id="GO:0008360">
    <property type="term" value="P:regulation of cell shape"/>
    <property type="evidence" value="ECO:0007669"/>
    <property type="project" value="UniProtKB-UniRule"/>
</dbReference>
<dbReference type="RefSeq" id="WP_272425346.1">
    <property type="nucleotide sequence ID" value="NZ_JAGTJJ010000018.1"/>
</dbReference>
<evidence type="ECO:0000256" key="2">
    <source>
        <dbReference type="ARBA" id="ARBA00005992"/>
    </source>
</evidence>
<keyword evidence="11" id="KW-1185">Reference proteome</keyword>
<feature type="compositionally biased region" description="Pro residues" evidence="8">
    <location>
        <begin position="53"/>
        <end position="70"/>
    </location>
</feature>
<comment type="similarity">
    <text evidence="2">Belongs to the YkuD family.</text>
</comment>
<proteinExistence type="inferred from homology"/>
<dbReference type="InterPro" id="IPR050979">
    <property type="entry name" value="LD-transpeptidase"/>
</dbReference>
<dbReference type="Gene3D" id="2.40.440.10">
    <property type="entry name" value="L,D-transpeptidase catalytic domain-like"/>
    <property type="match status" value="1"/>
</dbReference>
<keyword evidence="6 7" id="KW-0961">Cell wall biogenesis/degradation</keyword>
<dbReference type="GO" id="GO:0016740">
    <property type="term" value="F:transferase activity"/>
    <property type="evidence" value="ECO:0007669"/>
    <property type="project" value="UniProtKB-KW"/>
</dbReference>
<dbReference type="GO" id="GO:0005576">
    <property type="term" value="C:extracellular region"/>
    <property type="evidence" value="ECO:0007669"/>
    <property type="project" value="TreeGrafter"/>
</dbReference>
<feature type="active site" description="Proton donor/acceptor" evidence="7">
    <location>
        <position position="505"/>
    </location>
</feature>
<reference evidence="10 11" key="1">
    <citation type="submission" date="2021-04" db="EMBL/GenBank/DDBJ databases">
        <title>Genome analysis of Polyangium sp.</title>
        <authorList>
            <person name="Li Y."/>
            <person name="Wang J."/>
        </authorList>
    </citation>
    <scope>NUCLEOTIDE SEQUENCE [LARGE SCALE GENOMIC DNA]</scope>
    <source>
        <strain evidence="10 11">SDU14</strain>
    </source>
</reference>
<organism evidence="10 11">
    <name type="scientific">Polyangium jinanense</name>
    <dbReference type="NCBI Taxonomy" id="2829994"/>
    <lineage>
        <taxon>Bacteria</taxon>
        <taxon>Pseudomonadati</taxon>
        <taxon>Myxococcota</taxon>
        <taxon>Polyangia</taxon>
        <taxon>Polyangiales</taxon>
        <taxon>Polyangiaceae</taxon>
        <taxon>Polyangium</taxon>
    </lineage>
</organism>
<dbReference type="CDD" id="cd16913">
    <property type="entry name" value="YkuD_like"/>
    <property type="match status" value="1"/>
</dbReference>
<protein>
    <submittedName>
        <fullName evidence="10">L,D-transpeptidase</fullName>
    </submittedName>
</protein>
<feature type="compositionally biased region" description="Low complexity" evidence="8">
    <location>
        <begin position="71"/>
        <end position="80"/>
    </location>
</feature>
<evidence type="ECO:0000256" key="4">
    <source>
        <dbReference type="ARBA" id="ARBA00022960"/>
    </source>
</evidence>
<gene>
    <name evidence="10" type="ORF">KEG57_26640</name>
</gene>
<dbReference type="GO" id="GO:0071555">
    <property type="term" value="P:cell wall organization"/>
    <property type="evidence" value="ECO:0007669"/>
    <property type="project" value="UniProtKB-UniRule"/>
</dbReference>
<comment type="caution">
    <text evidence="10">The sequence shown here is derived from an EMBL/GenBank/DDBJ whole genome shotgun (WGS) entry which is preliminary data.</text>
</comment>
<dbReference type="AlphaFoldDB" id="A0A9X3X7E2"/>
<dbReference type="SUPFAM" id="SSF141523">
    <property type="entry name" value="L,D-transpeptidase catalytic domain-like"/>
    <property type="match status" value="1"/>
</dbReference>
<sequence length="560" mass="59980">MRASSFLATVAIASLATGCPLLEPSVGQELASPAPDSLPKPAPLPALAAQAPAPAPPPAPPPAAPAPVPAAPTEATVDTPDLPPDPAAPADLALTEPEAPAVPEEPEEPIEPVKEPPKKPAAEVFELASIAKETWIYAEPRWRSRRIGYLRAGAIVERDEKPKSRANCEGGWYHIKPRGYVCVGTNATLDIHHPVVEAAAVRPSRDGLPYTYVMSRNPAPHLYARLPTDAELRVVEPDLAGHLRKVAQTALDAQFVPPPPPDPTPGALLYGLAAPPLAGVSRGADTLVVGRAKARSGFALLSTFDHEDRRYGLTTELAVLPLDRTRVVRTSPFQGLPLDEVTLPVAFVKSRHAMRYTSAIGGLGGATKLGHREAVPLTGKSMRSGGATYLEARDGSWVREDQVVRIDPMTRPPGWALAGQKWIDVSILKQSLVAYEGTKPVYVTLVSTGADGLGDPKKTHSTIQGVFRIHTKHVSVTMDGDEVGDEFDLRDVPFVQYFNEGYALHAAYWHDDFGTPRSHGCVNLAPRDAAWLFGWTTPEVPATWHAGLSLRGGTVVYTHP</sequence>
<feature type="region of interest" description="Disordered" evidence="8">
    <location>
        <begin position="25"/>
        <end position="118"/>
    </location>
</feature>
<evidence type="ECO:0000256" key="5">
    <source>
        <dbReference type="ARBA" id="ARBA00022984"/>
    </source>
</evidence>
<feature type="domain" description="L,D-TPase catalytic" evidence="9">
    <location>
        <begin position="421"/>
        <end position="559"/>
    </location>
</feature>
<evidence type="ECO:0000313" key="10">
    <source>
        <dbReference type="EMBL" id="MDC3984115.1"/>
    </source>
</evidence>
<dbReference type="Pfam" id="PF03734">
    <property type="entry name" value="YkuD"/>
    <property type="match status" value="1"/>
</dbReference>
<evidence type="ECO:0000256" key="6">
    <source>
        <dbReference type="ARBA" id="ARBA00023316"/>
    </source>
</evidence>
<dbReference type="GO" id="GO:0018104">
    <property type="term" value="P:peptidoglycan-protein cross-linking"/>
    <property type="evidence" value="ECO:0007669"/>
    <property type="project" value="TreeGrafter"/>
</dbReference>
<evidence type="ECO:0000256" key="1">
    <source>
        <dbReference type="ARBA" id="ARBA00004752"/>
    </source>
</evidence>
<keyword evidence="5 7" id="KW-0573">Peptidoglycan synthesis</keyword>
<dbReference type="Proteomes" id="UP001151081">
    <property type="component" value="Unassembled WGS sequence"/>
</dbReference>
<feature type="compositionally biased region" description="Low complexity" evidence="8">
    <location>
        <begin position="88"/>
        <end position="102"/>
    </location>
</feature>
<dbReference type="PANTHER" id="PTHR30582:SF2">
    <property type="entry name" value="L,D-TRANSPEPTIDASE YCIB-RELATED"/>
    <property type="match status" value="1"/>
</dbReference>
<dbReference type="PANTHER" id="PTHR30582">
    <property type="entry name" value="L,D-TRANSPEPTIDASE"/>
    <property type="match status" value="1"/>
</dbReference>
<dbReference type="InterPro" id="IPR038063">
    <property type="entry name" value="Transpep_catalytic_dom"/>
</dbReference>
<accession>A0A9X3X7E2</accession>
<dbReference type="EMBL" id="JAGTJJ010000018">
    <property type="protein sequence ID" value="MDC3984115.1"/>
    <property type="molecule type" value="Genomic_DNA"/>
</dbReference>
<name>A0A9X3X7E2_9BACT</name>
<evidence type="ECO:0000313" key="11">
    <source>
        <dbReference type="Proteomes" id="UP001151081"/>
    </source>
</evidence>
<feature type="active site" description="Nucleophile" evidence="7">
    <location>
        <position position="521"/>
    </location>
</feature>
<evidence type="ECO:0000256" key="3">
    <source>
        <dbReference type="ARBA" id="ARBA00022679"/>
    </source>
</evidence>
<evidence type="ECO:0000256" key="7">
    <source>
        <dbReference type="PROSITE-ProRule" id="PRU01373"/>
    </source>
</evidence>
<evidence type="ECO:0000259" key="9">
    <source>
        <dbReference type="PROSITE" id="PS52029"/>
    </source>
</evidence>
<keyword evidence="3" id="KW-0808">Transferase</keyword>
<comment type="pathway">
    <text evidence="1 7">Cell wall biogenesis; peptidoglycan biosynthesis.</text>
</comment>
<dbReference type="PROSITE" id="PS52029">
    <property type="entry name" value="LD_TPASE"/>
    <property type="match status" value="1"/>
</dbReference>
<dbReference type="InterPro" id="IPR005490">
    <property type="entry name" value="LD_TPept_cat_dom"/>
</dbReference>